<dbReference type="EMBL" id="JAVREH010000004">
    <property type="protein sequence ID" value="MDT0260606.1"/>
    <property type="molecule type" value="Genomic_DNA"/>
</dbReference>
<name>A0ABU2J6J2_9ACTN</name>
<evidence type="ECO:0000313" key="1">
    <source>
        <dbReference type="EMBL" id="MDT0260606.1"/>
    </source>
</evidence>
<protein>
    <submittedName>
        <fullName evidence="1">Uncharacterized protein</fullName>
    </submittedName>
</protein>
<gene>
    <name evidence="1" type="ORF">RM423_04285</name>
</gene>
<proteinExistence type="predicted"/>
<evidence type="ECO:0000313" key="2">
    <source>
        <dbReference type="Proteomes" id="UP001183176"/>
    </source>
</evidence>
<accession>A0ABU2J6J2</accession>
<organism evidence="1 2">
    <name type="scientific">Jatrophihabitans lederbergiae</name>
    <dbReference type="NCBI Taxonomy" id="3075547"/>
    <lineage>
        <taxon>Bacteria</taxon>
        <taxon>Bacillati</taxon>
        <taxon>Actinomycetota</taxon>
        <taxon>Actinomycetes</taxon>
        <taxon>Jatrophihabitantales</taxon>
        <taxon>Jatrophihabitantaceae</taxon>
        <taxon>Jatrophihabitans</taxon>
    </lineage>
</organism>
<keyword evidence="2" id="KW-1185">Reference proteome</keyword>
<reference evidence="2" key="1">
    <citation type="submission" date="2023-07" db="EMBL/GenBank/DDBJ databases">
        <title>30 novel species of actinomycetes from the DSMZ collection.</title>
        <authorList>
            <person name="Nouioui I."/>
        </authorList>
    </citation>
    <scope>NUCLEOTIDE SEQUENCE [LARGE SCALE GENOMIC DNA]</scope>
    <source>
        <strain evidence="2">DSM 44399</strain>
    </source>
</reference>
<sequence>MGDAAYVHELHEDVAVPVMDGIGDRAPALDLLLVVQAGRVQVTLADGARLSALGDDQPDAGALPVVLRGDVARHLSGACAVAGQRSHHDPVGKGHLADLDRLEQSSHSVHLMC</sequence>
<dbReference type="Proteomes" id="UP001183176">
    <property type="component" value="Unassembled WGS sequence"/>
</dbReference>
<comment type="caution">
    <text evidence="1">The sequence shown here is derived from an EMBL/GenBank/DDBJ whole genome shotgun (WGS) entry which is preliminary data.</text>
</comment>